<dbReference type="CDD" id="cd03506">
    <property type="entry name" value="Delta6-FADS-like"/>
    <property type="match status" value="1"/>
</dbReference>
<name>A0A6G6WM23_9ACTN</name>
<evidence type="ECO:0000259" key="2">
    <source>
        <dbReference type="Pfam" id="PF00487"/>
    </source>
</evidence>
<keyword evidence="1" id="KW-1133">Transmembrane helix</keyword>
<dbReference type="PANTHER" id="PTHR19353:SF19">
    <property type="entry name" value="DELTA(5) FATTY ACID DESATURASE C-RELATED"/>
    <property type="match status" value="1"/>
</dbReference>
<keyword evidence="4" id="KW-1185">Reference proteome</keyword>
<keyword evidence="1" id="KW-0472">Membrane</keyword>
<dbReference type="PANTHER" id="PTHR19353">
    <property type="entry name" value="FATTY ACID DESATURASE 2"/>
    <property type="match status" value="1"/>
</dbReference>
<dbReference type="KEGG" id="nano:G5V58_21320"/>
<dbReference type="Pfam" id="PF00487">
    <property type="entry name" value="FA_desaturase"/>
    <property type="match status" value="1"/>
</dbReference>
<feature type="domain" description="Fatty acid desaturase" evidence="2">
    <location>
        <begin position="32"/>
        <end position="289"/>
    </location>
</feature>
<protein>
    <submittedName>
        <fullName evidence="3">Acyl-CoA desaturase</fullName>
    </submittedName>
</protein>
<dbReference type="EMBL" id="CP049257">
    <property type="protein sequence ID" value="QIG46145.1"/>
    <property type="molecule type" value="Genomic_DNA"/>
</dbReference>
<feature type="transmembrane region" description="Helical" evidence="1">
    <location>
        <begin position="36"/>
        <end position="53"/>
    </location>
</feature>
<dbReference type="InterPro" id="IPR012171">
    <property type="entry name" value="Fatty_acid_desaturase"/>
</dbReference>
<dbReference type="GO" id="GO:0008610">
    <property type="term" value="P:lipid biosynthetic process"/>
    <property type="evidence" value="ECO:0007669"/>
    <property type="project" value="UniProtKB-ARBA"/>
</dbReference>
<sequence length="324" mass="35404">MARCYGYYWSRITMALLALAAVVVALVLVGDSWFQLLVAAGLGVVLTQLGFLGHDAAHRQVFRSAEWNEWTARLLSAGVGLSYGWWRGKHNRHHAGPNQVGRDPDIAPGVLALTPEVADARTEGARGWFTRHQGWLLLPLLTLEGLNLQVAGTRSLLVPGERHRLLELGLILLRTAGYVVLLLVLLPTGKAAAFFGLQTAVFGLLLGGAFAPNHIGMPIVPRASRLDFLHRQVLTSRNITGGRFVDAVMGGLNHQVEHHLFPSMPRPRLRRVRPVVRDYCAEQGVPYTEMGLLAAYAVVIDHLNHVGVGARATFDCPLAARLRG</sequence>
<dbReference type="Proteomes" id="UP000502996">
    <property type="component" value="Chromosome"/>
</dbReference>
<dbReference type="PIRSF" id="PIRSF015921">
    <property type="entry name" value="FA_sphinglp_des"/>
    <property type="match status" value="1"/>
</dbReference>
<dbReference type="InterPro" id="IPR005804">
    <property type="entry name" value="FA_desaturase_dom"/>
</dbReference>
<dbReference type="AlphaFoldDB" id="A0A6G6WM23"/>
<accession>A0A6G6WM23</accession>
<feature type="transmembrane region" description="Helical" evidence="1">
    <location>
        <begin position="165"/>
        <end position="186"/>
    </location>
</feature>
<keyword evidence="1" id="KW-0812">Transmembrane</keyword>
<feature type="transmembrane region" description="Helical" evidence="1">
    <location>
        <begin position="192"/>
        <end position="212"/>
    </location>
</feature>
<evidence type="ECO:0000313" key="3">
    <source>
        <dbReference type="EMBL" id="QIG46145.1"/>
    </source>
</evidence>
<feature type="transmembrane region" description="Helical" evidence="1">
    <location>
        <begin position="12"/>
        <end position="30"/>
    </location>
</feature>
<dbReference type="GO" id="GO:0016717">
    <property type="term" value="F:oxidoreductase activity, acting on paired donors, with oxidation of a pair of donors resulting in the reduction of molecular oxygen to two molecules of water"/>
    <property type="evidence" value="ECO:0007669"/>
    <property type="project" value="TreeGrafter"/>
</dbReference>
<proteinExistence type="predicted"/>
<organism evidence="3 4">
    <name type="scientific">Nocardioides anomalus</name>
    <dbReference type="NCBI Taxonomy" id="2712223"/>
    <lineage>
        <taxon>Bacteria</taxon>
        <taxon>Bacillati</taxon>
        <taxon>Actinomycetota</taxon>
        <taxon>Actinomycetes</taxon>
        <taxon>Propionibacteriales</taxon>
        <taxon>Nocardioidaceae</taxon>
        <taxon>Nocardioides</taxon>
    </lineage>
</organism>
<gene>
    <name evidence="3" type="ORF">G5V58_21320</name>
</gene>
<dbReference type="GO" id="GO:0016020">
    <property type="term" value="C:membrane"/>
    <property type="evidence" value="ECO:0007669"/>
    <property type="project" value="TreeGrafter"/>
</dbReference>
<evidence type="ECO:0000256" key="1">
    <source>
        <dbReference type="SAM" id="Phobius"/>
    </source>
</evidence>
<evidence type="ECO:0000313" key="4">
    <source>
        <dbReference type="Proteomes" id="UP000502996"/>
    </source>
</evidence>
<reference evidence="3 4" key="1">
    <citation type="submission" date="2020-02" db="EMBL/GenBank/DDBJ databases">
        <title>Full genome sequence of Nocardioides sp. R-3366.</title>
        <authorList>
            <person name="Im W.-T."/>
        </authorList>
    </citation>
    <scope>NUCLEOTIDE SEQUENCE [LARGE SCALE GENOMIC DNA]</scope>
    <source>
        <strain evidence="3 4">R-3366</strain>
    </source>
</reference>